<dbReference type="Proteomes" id="UP000827549">
    <property type="component" value="Chromosome 3"/>
</dbReference>
<feature type="compositionally biased region" description="Basic and acidic residues" evidence="1">
    <location>
        <begin position="391"/>
        <end position="401"/>
    </location>
</feature>
<accession>A0AAF0Y6U1</accession>
<protein>
    <submittedName>
        <fullName evidence="2">Uncharacterized protein</fullName>
    </submittedName>
</protein>
<dbReference type="EMBL" id="CP086716">
    <property type="protein sequence ID" value="WOO80417.1"/>
    <property type="molecule type" value="Genomic_DNA"/>
</dbReference>
<feature type="region of interest" description="Disordered" evidence="1">
    <location>
        <begin position="369"/>
        <end position="417"/>
    </location>
</feature>
<dbReference type="AlphaFoldDB" id="A0AAF0Y6U1"/>
<organism evidence="2 3">
    <name type="scientific">Vanrija pseudolonga</name>
    <dbReference type="NCBI Taxonomy" id="143232"/>
    <lineage>
        <taxon>Eukaryota</taxon>
        <taxon>Fungi</taxon>
        <taxon>Dikarya</taxon>
        <taxon>Basidiomycota</taxon>
        <taxon>Agaricomycotina</taxon>
        <taxon>Tremellomycetes</taxon>
        <taxon>Trichosporonales</taxon>
        <taxon>Trichosporonaceae</taxon>
        <taxon>Vanrija</taxon>
    </lineage>
</organism>
<name>A0AAF0Y6U1_9TREE</name>
<feature type="compositionally biased region" description="Acidic residues" evidence="1">
    <location>
        <begin position="369"/>
        <end position="378"/>
    </location>
</feature>
<sequence length="521" mass="57714">MCLPERVASHILMHVMVPALLDALWWYQIDAGVRAAPFRILSLPPELICHVLGLAADEPHLLSVDQVRRICRYVINARAMAGMSAALADGVEDRVRAEWLARGGMWWSAGDRTSPSTLPAVFFDPATDDNPLAPLLSLPEHSDNVRVKLGGMQRVRGLGGLAHPVLTIEWEWDDNEDRRVHAALNASRIAGMVLLYADSGETLFNFLDALAVPTLRHLDLRPWPDALADAGDMIYVSKLLTYLRIGRARLHTLVVPRHRKLVRYLALVLVQPAAGFTLENVCAGMCELVRAYPNDPEEVEWPAPSTYPLECFCEVTPTPSGEPVHIHLRTISQVMRRNAGLNARARAAALRMLVVGRVLFHASLACEDDSEADEDEEMAATTASSSASPRHAADSDDEPPHKRSKATHAPTPDAVSPSRLGELLLSLPAEVLEIVVSHTAPDDALTDEQRLRVLAHARDRRDLARVAATFAAVRRHRPESERRARDEWLANGGVGWDIRTTKQRKPDRLVIDNVFALRHED</sequence>
<reference evidence="2" key="1">
    <citation type="submission" date="2023-10" db="EMBL/GenBank/DDBJ databases">
        <authorList>
            <person name="Noh H."/>
        </authorList>
    </citation>
    <scope>NUCLEOTIDE SEQUENCE</scope>
    <source>
        <strain evidence="2">DUCC4014</strain>
    </source>
</reference>
<dbReference type="RefSeq" id="XP_062626449.1">
    <property type="nucleotide sequence ID" value="XM_062770465.1"/>
</dbReference>
<evidence type="ECO:0000256" key="1">
    <source>
        <dbReference type="SAM" id="MobiDB-lite"/>
    </source>
</evidence>
<dbReference type="GeneID" id="87807176"/>
<evidence type="ECO:0000313" key="2">
    <source>
        <dbReference type="EMBL" id="WOO80417.1"/>
    </source>
</evidence>
<proteinExistence type="predicted"/>
<evidence type="ECO:0000313" key="3">
    <source>
        <dbReference type="Proteomes" id="UP000827549"/>
    </source>
</evidence>
<keyword evidence="3" id="KW-1185">Reference proteome</keyword>
<gene>
    <name evidence="2" type="ORF">LOC62_03G003935</name>
</gene>
<feature type="compositionally biased region" description="Low complexity" evidence="1">
    <location>
        <begin position="379"/>
        <end position="390"/>
    </location>
</feature>